<dbReference type="Proteomes" id="UP000011721">
    <property type="component" value="Chromosome"/>
</dbReference>
<keyword evidence="2" id="KW-1185">Reference proteome</keyword>
<dbReference type="EMBL" id="CP003985">
    <property type="protein sequence ID" value="AGF77791.1"/>
    <property type="molecule type" value="Genomic_DNA"/>
</dbReference>
<dbReference type="AlphaFoldDB" id="M1PMX0"/>
<dbReference type="KEGG" id="dsf:UWK_01223"/>
<name>M1PMX0_DESSD</name>
<proteinExistence type="predicted"/>
<accession>M1PMX0</accession>
<organism evidence="1 2">
    <name type="scientific">Desulfocapsa sulfexigens (strain DSM 10523 / SB164P1)</name>
    <dbReference type="NCBI Taxonomy" id="1167006"/>
    <lineage>
        <taxon>Bacteria</taxon>
        <taxon>Pseudomonadati</taxon>
        <taxon>Thermodesulfobacteriota</taxon>
        <taxon>Desulfobulbia</taxon>
        <taxon>Desulfobulbales</taxon>
        <taxon>Desulfocapsaceae</taxon>
        <taxon>Desulfocapsa</taxon>
    </lineage>
</organism>
<dbReference type="STRING" id="1167006.UWK_01223"/>
<evidence type="ECO:0000313" key="1">
    <source>
        <dbReference type="EMBL" id="AGF77791.1"/>
    </source>
</evidence>
<reference evidence="2" key="1">
    <citation type="journal article" date="2013" name="Stand. Genomic Sci.">
        <title>Complete genome sequence of Desulfocapsa sulfexigens, a marine deltaproteobacterium specialized in disproportionating inorganic sulfur compounds.</title>
        <authorList>
            <person name="Finster K.W."/>
            <person name="Kjeldsen K.U."/>
            <person name="Kube M."/>
            <person name="Reinhardt R."/>
            <person name="Mussmann M."/>
            <person name="Amann R."/>
            <person name="Schreiber L."/>
        </authorList>
    </citation>
    <scope>NUCLEOTIDE SEQUENCE [LARGE SCALE GENOMIC DNA]</scope>
    <source>
        <strain evidence="2">DSM 10523 / SB164P1</strain>
    </source>
</reference>
<evidence type="ECO:0000313" key="2">
    <source>
        <dbReference type="Proteomes" id="UP000011721"/>
    </source>
</evidence>
<sequence length="72" mass="8324">MFQVVVIDTVLIERIGYIGINQRQTSVALKVYLFPISISRDRGDIFTFVMVKLPVTRTIQLELGHERDLFNV</sequence>
<gene>
    <name evidence="1" type="ordered locus">UWK_01223</name>
</gene>
<protein>
    <submittedName>
        <fullName evidence="1">Uncharacterized protein</fullName>
    </submittedName>
</protein>
<dbReference type="HOGENOM" id="CLU_2715847_0_0_7"/>